<dbReference type="KEGG" id="dvi:6626676"/>
<organism evidence="2 3">
    <name type="scientific">Drosophila virilis</name>
    <name type="common">Fruit fly</name>
    <dbReference type="NCBI Taxonomy" id="7244"/>
    <lineage>
        <taxon>Eukaryota</taxon>
        <taxon>Metazoa</taxon>
        <taxon>Ecdysozoa</taxon>
        <taxon>Arthropoda</taxon>
        <taxon>Hexapoda</taxon>
        <taxon>Insecta</taxon>
        <taxon>Pterygota</taxon>
        <taxon>Neoptera</taxon>
        <taxon>Endopterygota</taxon>
        <taxon>Diptera</taxon>
        <taxon>Brachycera</taxon>
        <taxon>Muscomorpha</taxon>
        <taxon>Ephydroidea</taxon>
        <taxon>Drosophilidae</taxon>
        <taxon>Drosophila</taxon>
    </lineage>
</organism>
<keyword evidence="1" id="KW-0812">Transmembrane</keyword>
<reference evidence="2 3" key="1">
    <citation type="journal article" date="2007" name="Nature">
        <title>Evolution of genes and genomes on the Drosophila phylogeny.</title>
        <authorList>
            <consortium name="Drosophila 12 Genomes Consortium"/>
            <person name="Clark A.G."/>
            <person name="Eisen M.B."/>
            <person name="Smith D.R."/>
            <person name="Bergman C.M."/>
            <person name="Oliver B."/>
            <person name="Markow T.A."/>
            <person name="Kaufman T.C."/>
            <person name="Kellis M."/>
            <person name="Gelbart W."/>
            <person name="Iyer V.N."/>
            <person name="Pollard D.A."/>
            <person name="Sackton T.B."/>
            <person name="Larracuente A.M."/>
            <person name="Singh N.D."/>
            <person name="Abad J.P."/>
            <person name="Abt D.N."/>
            <person name="Adryan B."/>
            <person name="Aguade M."/>
            <person name="Akashi H."/>
            <person name="Anderson W.W."/>
            <person name="Aquadro C.F."/>
            <person name="Ardell D.H."/>
            <person name="Arguello R."/>
            <person name="Artieri C.G."/>
            <person name="Barbash D.A."/>
            <person name="Barker D."/>
            <person name="Barsanti P."/>
            <person name="Batterham P."/>
            <person name="Batzoglou S."/>
            <person name="Begun D."/>
            <person name="Bhutkar A."/>
            <person name="Blanco E."/>
            <person name="Bosak S.A."/>
            <person name="Bradley R.K."/>
            <person name="Brand A.D."/>
            <person name="Brent M.R."/>
            <person name="Brooks A.N."/>
            <person name="Brown R.H."/>
            <person name="Butlin R.K."/>
            <person name="Caggese C."/>
            <person name="Calvi B.R."/>
            <person name="Bernardo de Carvalho A."/>
            <person name="Caspi A."/>
            <person name="Castrezana S."/>
            <person name="Celniker S.E."/>
            <person name="Chang J.L."/>
            <person name="Chapple C."/>
            <person name="Chatterji S."/>
            <person name="Chinwalla A."/>
            <person name="Civetta A."/>
            <person name="Clifton S.W."/>
            <person name="Comeron J.M."/>
            <person name="Costello J.C."/>
            <person name="Coyne J.A."/>
            <person name="Daub J."/>
            <person name="David R.G."/>
            <person name="Delcher A.L."/>
            <person name="Delehaunty K."/>
            <person name="Do C.B."/>
            <person name="Ebling H."/>
            <person name="Edwards K."/>
            <person name="Eickbush T."/>
            <person name="Evans J.D."/>
            <person name="Filipski A."/>
            <person name="Findeiss S."/>
            <person name="Freyhult E."/>
            <person name="Fulton L."/>
            <person name="Fulton R."/>
            <person name="Garcia A.C."/>
            <person name="Gardiner A."/>
            <person name="Garfield D.A."/>
            <person name="Garvin B.E."/>
            <person name="Gibson G."/>
            <person name="Gilbert D."/>
            <person name="Gnerre S."/>
            <person name="Godfrey J."/>
            <person name="Good R."/>
            <person name="Gotea V."/>
            <person name="Gravely B."/>
            <person name="Greenberg A.J."/>
            <person name="Griffiths-Jones S."/>
            <person name="Gross S."/>
            <person name="Guigo R."/>
            <person name="Gustafson E.A."/>
            <person name="Haerty W."/>
            <person name="Hahn M.W."/>
            <person name="Halligan D.L."/>
            <person name="Halpern A.L."/>
            <person name="Halter G.M."/>
            <person name="Han M.V."/>
            <person name="Heger A."/>
            <person name="Hillier L."/>
            <person name="Hinrichs A.S."/>
            <person name="Holmes I."/>
            <person name="Hoskins R.A."/>
            <person name="Hubisz M.J."/>
            <person name="Hultmark D."/>
            <person name="Huntley M.A."/>
            <person name="Jaffe D.B."/>
            <person name="Jagadeeshan S."/>
            <person name="Jeck W.R."/>
            <person name="Johnson J."/>
            <person name="Jones C.D."/>
            <person name="Jordan W.C."/>
            <person name="Karpen G.H."/>
            <person name="Kataoka E."/>
            <person name="Keightley P.D."/>
            <person name="Kheradpour P."/>
            <person name="Kirkness E.F."/>
            <person name="Koerich L.B."/>
            <person name="Kristiansen K."/>
            <person name="Kudrna D."/>
            <person name="Kulathinal R.J."/>
            <person name="Kumar S."/>
            <person name="Kwok R."/>
            <person name="Lander E."/>
            <person name="Langley C.H."/>
            <person name="Lapoint R."/>
            <person name="Lazzaro B.P."/>
            <person name="Lee S.J."/>
            <person name="Levesque L."/>
            <person name="Li R."/>
            <person name="Lin C.F."/>
            <person name="Lin M.F."/>
            <person name="Lindblad-Toh K."/>
            <person name="Llopart A."/>
            <person name="Long M."/>
            <person name="Low L."/>
            <person name="Lozovsky E."/>
            <person name="Lu J."/>
            <person name="Luo M."/>
            <person name="Machado C.A."/>
            <person name="Makalowski W."/>
            <person name="Marzo M."/>
            <person name="Matsuda M."/>
            <person name="Matzkin L."/>
            <person name="McAllister B."/>
            <person name="McBride C.S."/>
            <person name="McKernan B."/>
            <person name="McKernan K."/>
            <person name="Mendez-Lago M."/>
            <person name="Minx P."/>
            <person name="Mollenhauer M.U."/>
            <person name="Montooth K."/>
            <person name="Mount S.M."/>
            <person name="Mu X."/>
            <person name="Myers E."/>
            <person name="Negre B."/>
            <person name="Newfeld S."/>
            <person name="Nielsen R."/>
            <person name="Noor M.A."/>
            <person name="O'Grady P."/>
            <person name="Pachter L."/>
            <person name="Papaceit M."/>
            <person name="Parisi M.J."/>
            <person name="Parisi M."/>
            <person name="Parts L."/>
            <person name="Pedersen J.S."/>
            <person name="Pesole G."/>
            <person name="Phillippy A.M."/>
            <person name="Ponting C.P."/>
            <person name="Pop M."/>
            <person name="Porcelli D."/>
            <person name="Powell J.R."/>
            <person name="Prohaska S."/>
            <person name="Pruitt K."/>
            <person name="Puig M."/>
            <person name="Quesneville H."/>
            <person name="Ram K.R."/>
            <person name="Rand D."/>
            <person name="Rasmussen M.D."/>
            <person name="Reed L.K."/>
            <person name="Reenan R."/>
            <person name="Reily A."/>
            <person name="Remington K.A."/>
            <person name="Rieger T.T."/>
            <person name="Ritchie M.G."/>
            <person name="Robin C."/>
            <person name="Rogers Y.H."/>
            <person name="Rohde C."/>
            <person name="Rozas J."/>
            <person name="Rubenfield M.J."/>
            <person name="Ruiz A."/>
            <person name="Russo S."/>
            <person name="Salzberg S.L."/>
            <person name="Sanchez-Gracia A."/>
            <person name="Saranga D.J."/>
            <person name="Sato H."/>
            <person name="Schaeffer S.W."/>
            <person name="Schatz M.C."/>
            <person name="Schlenke T."/>
            <person name="Schwartz R."/>
            <person name="Segarra C."/>
            <person name="Singh R.S."/>
            <person name="Sirot L."/>
            <person name="Sirota M."/>
            <person name="Sisneros N.B."/>
            <person name="Smith C.D."/>
            <person name="Smith T.F."/>
            <person name="Spieth J."/>
            <person name="Stage D.E."/>
            <person name="Stark A."/>
            <person name="Stephan W."/>
            <person name="Strausberg R.L."/>
            <person name="Strempel S."/>
            <person name="Sturgill D."/>
            <person name="Sutton G."/>
            <person name="Sutton G.G."/>
            <person name="Tao W."/>
            <person name="Teichmann S."/>
            <person name="Tobari Y.N."/>
            <person name="Tomimura Y."/>
            <person name="Tsolas J.M."/>
            <person name="Valente V.L."/>
            <person name="Venter E."/>
            <person name="Venter J.C."/>
            <person name="Vicario S."/>
            <person name="Vieira F.G."/>
            <person name="Vilella A.J."/>
            <person name="Villasante A."/>
            <person name="Walenz B."/>
            <person name="Wang J."/>
            <person name="Wasserman M."/>
            <person name="Watts T."/>
            <person name="Wilson D."/>
            <person name="Wilson R.K."/>
            <person name="Wing R.A."/>
            <person name="Wolfner M.F."/>
            <person name="Wong A."/>
            <person name="Wong G.K."/>
            <person name="Wu C.I."/>
            <person name="Wu G."/>
            <person name="Yamamoto D."/>
            <person name="Yang H.P."/>
            <person name="Yang S.P."/>
            <person name="Yorke J.A."/>
            <person name="Yoshida K."/>
            <person name="Zdobnov E."/>
            <person name="Zhang P."/>
            <person name="Zhang Y."/>
            <person name="Zimin A.V."/>
            <person name="Baldwin J."/>
            <person name="Abdouelleil A."/>
            <person name="Abdulkadir J."/>
            <person name="Abebe A."/>
            <person name="Abera B."/>
            <person name="Abreu J."/>
            <person name="Acer S.C."/>
            <person name="Aftuck L."/>
            <person name="Alexander A."/>
            <person name="An P."/>
            <person name="Anderson E."/>
            <person name="Anderson S."/>
            <person name="Arachi H."/>
            <person name="Azer M."/>
            <person name="Bachantsang P."/>
            <person name="Barry A."/>
            <person name="Bayul T."/>
            <person name="Berlin A."/>
            <person name="Bessette D."/>
            <person name="Bloom T."/>
            <person name="Blye J."/>
            <person name="Boguslavskiy L."/>
            <person name="Bonnet C."/>
            <person name="Boukhgalter B."/>
            <person name="Bourzgui I."/>
            <person name="Brown A."/>
            <person name="Cahill P."/>
            <person name="Channer S."/>
            <person name="Cheshatsang Y."/>
            <person name="Chuda L."/>
            <person name="Citroen M."/>
            <person name="Collymore A."/>
            <person name="Cooke P."/>
            <person name="Costello M."/>
            <person name="D'Aco K."/>
            <person name="Daza R."/>
            <person name="De Haan G."/>
            <person name="DeGray S."/>
            <person name="DeMaso C."/>
            <person name="Dhargay N."/>
            <person name="Dooley K."/>
            <person name="Dooley E."/>
            <person name="Doricent M."/>
            <person name="Dorje P."/>
            <person name="Dorjee K."/>
            <person name="Dupes A."/>
            <person name="Elong R."/>
            <person name="Falk J."/>
            <person name="Farina A."/>
            <person name="Faro S."/>
            <person name="Ferguson D."/>
            <person name="Fisher S."/>
            <person name="Foley C.D."/>
            <person name="Franke A."/>
            <person name="Friedrich D."/>
            <person name="Gadbois L."/>
            <person name="Gearin G."/>
            <person name="Gearin C.R."/>
            <person name="Giannoukos G."/>
            <person name="Goode T."/>
            <person name="Graham J."/>
            <person name="Grandbois E."/>
            <person name="Grewal S."/>
            <person name="Gyaltsen K."/>
            <person name="Hafez N."/>
            <person name="Hagos B."/>
            <person name="Hall J."/>
            <person name="Henson C."/>
            <person name="Hollinger A."/>
            <person name="Honan T."/>
            <person name="Huard M.D."/>
            <person name="Hughes L."/>
            <person name="Hurhula B."/>
            <person name="Husby M.E."/>
            <person name="Kamat A."/>
            <person name="Kanga B."/>
            <person name="Kashin S."/>
            <person name="Khazanovich D."/>
            <person name="Kisner P."/>
            <person name="Lance K."/>
            <person name="Lara M."/>
            <person name="Lee W."/>
            <person name="Lennon N."/>
            <person name="Letendre F."/>
            <person name="LeVine R."/>
            <person name="Lipovsky A."/>
            <person name="Liu X."/>
            <person name="Liu J."/>
            <person name="Liu S."/>
            <person name="Lokyitsang T."/>
            <person name="Lokyitsang Y."/>
            <person name="Lubonja R."/>
            <person name="Lui A."/>
            <person name="MacDonald P."/>
            <person name="Magnisalis V."/>
            <person name="Maru K."/>
            <person name="Matthews C."/>
            <person name="McCusker W."/>
            <person name="McDonough S."/>
            <person name="Mehta T."/>
            <person name="Meldrim J."/>
            <person name="Meneus L."/>
            <person name="Mihai O."/>
            <person name="Mihalev A."/>
            <person name="Mihova T."/>
            <person name="Mittelman R."/>
            <person name="Mlenga V."/>
            <person name="Montmayeur A."/>
            <person name="Mulrain L."/>
            <person name="Navidi A."/>
            <person name="Naylor J."/>
            <person name="Negash T."/>
            <person name="Nguyen T."/>
            <person name="Nguyen N."/>
            <person name="Nicol R."/>
            <person name="Norbu C."/>
            <person name="Norbu N."/>
            <person name="Novod N."/>
            <person name="O'Neill B."/>
            <person name="Osman S."/>
            <person name="Markiewicz E."/>
            <person name="Oyono O.L."/>
            <person name="Patti C."/>
            <person name="Phunkhang P."/>
            <person name="Pierre F."/>
            <person name="Priest M."/>
            <person name="Raghuraman S."/>
            <person name="Rege F."/>
            <person name="Reyes R."/>
            <person name="Rise C."/>
            <person name="Rogov P."/>
            <person name="Ross K."/>
            <person name="Ryan E."/>
            <person name="Settipalli S."/>
            <person name="Shea T."/>
            <person name="Sherpa N."/>
            <person name="Shi L."/>
            <person name="Shih D."/>
            <person name="Sparrow T."/>
            <person name="Spaulding J."/>
            <person name="Stalker J."/>
            <person name="Stange-Thomann N."/>
            <person name="Stavropoulos S."/>
            <person name="Stone C."/>
            <person name="Strader C."/>
            <person name="Tesfaye S."/>
            <person name="Thomson T."/>
            <person name="Thoulutsang Y."/>
            <person name="Thoulutsang D."/>
            <person name="Topham K."/>
            <person name="Topping I."/>
            <person name="Tsamla T."/>
            <person name="Vassiliev H."/>
            <person name="Vo A."/>
            <person name="Wangchuk T."/>
            <person name="Wangdi T."/>
            <person name="Weiand M."/>
            <person name="Wilkinson J."/>
            <person name="Wilson A."/>
            <person name="Yadav S."/>
            <person name="Young G."/>
            <person name="Yu Q."/>
            <person name="Zembek L."/>
            <person name="Zhong D."/>
            <person name="Zimmer A."/>
            <person name="Zwirko Z."/>
            <person name="Jaffe D.B."/>
            <person name="Alvarez P."/>
            <person name="Brockman W."/>
            <person name="Butler J."/>
            <person name="Chin C."/>
            <person name="Gnerre S."/>
            <person name="Grabherr M."/>
            <person name="Kleber M."/>
            <person name="Mauceli E."/>
            <person name="MacCallum I."/>
        </authorList>
    </citation>
    <scope>NUCLEOTIDE SEQUENCE [LARGE SCALE GENOMIC DNA]</scope>
    <source>
        <strain evidence="3">Tucson 15010-1051.87</strain>
    </source>
</reference>
<gene>
    <name evidence="2" type="primary">Dvir\GJ22423</name>
    <name evidence="2" type="ORF">Dvir_GJ22423</name>
</gene>
<feature type="transmembrane region" description="Helical" evidence="1">
    <location>
        <begin position="41"/>
        <end position="60"/>
    </location>
</feature>
<keyword evidence="1" id="KW-0472">Membrane</keyword>
<evidence type="ECO:0000313" key="3">
    <source>
        <dbReference type="Proteomes" id="UP000008792"/>
    </source>
</evidence>
<name>B4LN13_DROVI</name>
<keyword evidence="3" id="KW-1185">Reference proteome</keyword>
<evidence type="ECO:0000256" key="1">
    <source>
        <dbReference type="SAM" id="Phobius"/>
    </source>
</evidence>
<proteinExistence type="predicted"/>
<feature type="transmembrane region" description="Helical" evidence="1">
    <location>
        <begin position="7"/>
        <end position="29"/>
    </location>
</feature>
<keyword evidence="1" id="KW-1133">Transmembrane helix</keyword>
<dbReference type="EMBL" id="CH940648">
    <property type="protein sequence ID" value="EDW62128.2"/>
    <property type="molecule type" value="Genomic_DNA"/>
</dbReference>
<dbReference type="InParanoid" id="B4LN13"/>
<protein>
    <submittedName>
        <fullName evidence="2">Uncharacterized protein</fullName>
    </submittedName>
</protein>
<dbReference type="Proteomes" id="UP000008792">
    <property type="component" value="Unassembled WGS sequence"/>
</dbReference>
<dbReference type="OrthoDB" id="7857874at2759"/>
<evidence type="ECO:0000313" key="2">
    <source>
        <dbReference type="EMBL" id="EDW62128.2"/>
    </source>
</evidence>
<sequence>MSKFLDLGLGISIINWYYSLSYFLMWCVALRLTTDDDNEPFVWLTVYMGNVFLNVFLFVGLRKRDRLAVKIWFSLTLLWFLPKLYDHKRGCRLDARGSTYRIVNIVMESYVIISFAVMMLVYAHLPKKLPKTEQRSRHKTYADTPDIQMVDMSSKVAAIAPLATEEVFTDEEAECLPGSSKQQVFEFHRAAGDD</sequence>
<feature type="transmembrane region" description="Helical" evidence="1">
    <location>
        <begin position="105"/>
        <end position="125"/>
    </location>
</feature>
<dbReference type="AlphaFoldDB" id="B4LN13"/>
<accession>B4LN13</accession>
<dbReference type="HOGENOM" id="CLU_1770031_0_0_1"/>